<dbReference type="Proteomes" id="UP000006727">
    <property type="component" value="Chromosome 17"/>
</dbReference>
<name>A0A7I4F7R3_PHYPA</name>
<dbReference type="InterPro" id="IPR011990">
    <property type="entry name" value="TPR-like_helical_dom_sf"/>
</dbReference>
<dbReference type="PANTHER" id="PTHR47868">
    <property type="entry name" value="OS05G0457700 PROTEIN"/>
    <property type="match status" value="1"/>
</dbReference>
<dbReference type="EnsemblPlants" id="Pp3c17_13640V3.4">
    <property type="protein sequence ID" value="Pp3c17_13640V3.4"/>
    <property type="gene ID" value="Pp3c17_13640"/>
</dbReference>
<evidence type="ECO:0000313" key="3">
    <source>
        <dbReference type="Proteomes" id="UP000006727"/>
    </source>
</evidence>
<reference evidence="2 3" key="2">
    <citation type="journal article" date="2018" name="Plant J.">
        <title>The Physcomitrella patens chromosome-scale assembly reveals moss genome structure and evolution.</title>
        <authorList>
            <person name="Lang D."/>
            <person name="Ullrich K.K."/>
            <person name="Murat F."/>
            <person name="Fuchs J."/>
            <person name="Jenkins J."/>
            <person name="Haas F.B."/>
            <person name="Piednoel M."/>
            <person name="Gundlach H."/>
            <person name="Van Bel M."/>
            <person name="Meyberg R."/>
            <person name="Vives C."/>
            <person name="Morata J."/>
            <person name="Symeonidi A."/>
            <person name="Hiss M."/>
            <person name="Muchero W."/>
            <person name="Kamisugi Y."/>
            <person name="Saleh O."/>
            <person name="Blanc G."/>
            <person name="Decker E.L."/>
            <person name="van Gessel N."/>
            <person name="Grimwood J."/>
            <person name="Hayes R.D."/>
            <person name="Graham S.W."/>
            <person name="Gunter L.E."/>
            <person name="McDaniel S.F."/>
            <person name="Hoernstein S.N.W."/>
            <person name="Larsson A."/>
            <person name="Li F.W."/>
            <person name="Perroud P.F."/>
            <person name="Phillips J."/>
            <person name="Ranjan P."/>
            <person name="Rokshar D.S."/>
            <person name="Rothfels C.J."/>
            <person name="Schneider L."/>
            <person name="Shu S."/>
            <person name="Stevenson D.W."/>
            <person name="Thummler F."/>
            <person name="Tillich M."/>
            <person name="Villarreal Aguilar J.C."/>
            <person name="Widiez T."/>
            <person name="Wong G.K."/>
            <person name="Wymore A."/>
            <person name="Zhang Y."/>
            <person name="Zimmer A.D."/>
            <person name="Quatrano R.S."/>
            <person name="Mayer K.F.X."/>
            <person name="Goodstein D."/>
            <person name="Casacuberta J.M."/>
            <person name="Vandepoele K."/>
            <person name="Reski R."/>
            <person name="Cuming A.C."/>
            <person name="Tuskan G.A."/>
            <person name="Maumus F."/>
            <person name="Salse J."/>
            <person name="Schmutz J."/>
            <person name="Rensing S.A."/>
        </authorList>
    </citation>
    <scope>NUCLEOTIDE SEQUENCE [LARGE SCALE GENOMIC DNA]</scope>
    <source>
        <strain evidence="2 3">cv. Gransden 2004</strain>
    </source>
</reference>
<gene>
    <name evidence="2" type="primary">LOC112294556</name>
</gene>
<dbReference type="SUPFAM" id="SSF48452">
    <property type="entry name" value="TPR-like"/>
    <property type="match status" value="1"/>
</dbReference>
<dbReference type="AlphaFoldDB" id="A0A7I4F7R3"/>
<organism evidence="2 3">
    <name type="scientific">Physcomitrium patens</name>
    <name type="common">Spreading-leaved earth moss</name>
    <name type="synonym">Physcomitrella patens</name>
    <dbReference type="NCBI Taxonomy" id="3218"/>
    <lineage>
        <taxon>Eukaryota</taxon>
        <taxon>Viridiplantae</taxon>
        <taxon>Streptophyta</taxon>
        <taxon>Embryophyta</taxon>
        <taxon>Bryophyta</taxon>
        <taxon>Bryophytina</taxon>
        <taxon>Bryopsida</taxon>
        <taxon>Funariidae</taxon>
        <taxon>Funariales</taxon>
        <taxon>Funariaceae</taxon>
        <taxon>Physcomitrium</taxon>
    </lineage>
</organism>
<accession>A0A7I4F7R3</accession>
<evidence type="ECO:0000256" key="1">
    <source>
        <dbReference type="SAM" id="MobiDB-lite"/>
    </source>
</evidence>
<proteinExistence type="predicted"/>
<reference evidence="2 3" key="1">
    <citation type="journal article" date="2008" name="Science">
        <title>The Physcomitrella genome reveals evolutionary insights into the conquest of land by plants.</title>
        <authorList>
            <person name="Rensing S."/>
            <person name="Lang D."/>
            <person name="Zimmer A."/>
            <person name="Terry A."/>
            <person name="Salamov A."/>
            <person name="Shapiro H."/>
            <person name="Nishiyama T."/>
            <person name="Perroud P.-F."/>
            <person name="Lindquist E."/>
            <person name="Kamisugi Y."/>
            <person name="Tanahashi T."/>
            <person name="Sakakibara K."/>
            <person name="Fujita T."/>
            <person name="Oishi K."/>
            <person name="Shin-I T."/>
            <person name="Kuroki Y."/>
            <person name="Toyoda A."/>
            <person name="Suzuki Y."/>
            <person name="Hashimoto A."/>
            <person name="Yamaguchi K."/>
            <person name="Sugano A."/>
            <person name="Kohara Y."/>
            <person name="Fujiyama A."/>
            <person name="Anterola A."/>
            <person name="Aoki S."/>
            <person name="Ashton N."/>
            <person name="Barbazuk W.B."/>
            <person name="Barker E."/>
            <person name="Bennetzen J."/>
            <person name="Bezanilla M."/>
            <person name="Blankenship R."/>
            <person name="Cho S.H."/>
            <person name="Dutcher S."/>
            <person name="Estelle M."/>
            <person name="Fawcett J.A."/>
            <person name="Gundlach H."/>
            <person name="Hanada K."/>
            <person name="Heyl A."/>
            <person name="Hicks K.A."/>
            <person name="Hugh J."/>
            <person name="Lohr M."/>
            <person name="Mayer K."/>
            <person name="Melkozernov A."/>
            <person name="Murata T."/>
            <person name="Nelson D."/>
            <person name="Pils B."/>
            <person name="Prigge M."/>
            <person name="Reiss B."/>
            <person name="Renner T."/>
            <person name="Rombauts S."/>
            <person name="Rushton P."/>
            <person name="Sanderfoot A."/>
            <person name="Schween G."/>
            <person name="Shiu S.-H."/>
            <person name="Stueber K."/>
            <person name="Theodoulou F.L."/>
            <person name="Tu H."/>
            <person name="Van de Peer Y."/>
            <person name="Verrier P.J."/>
            <person name="Waters E."/>
            <person name="Wood A."/>
            <person name="Yang L."/>
            <person name="Cove D."/>
            <person name="Cuming A."/>
            <person name="Hasebe M."/>
            <person name="Lucas S."/>
            <person name="Mishler D.B."/>
            <person name="Reski R."/>
            <person name="Grigoriev I."/>
            <person name="Quatrano R.S."/>
            <person name="Boore J.L."/>
        </authorList>
    </citation>
    <scope>NUCLEOTIDE SEQUENCE [LARGE SCALE GENOMIC DNA]</scope>
    <source>
        <strain evidence="2 3">cv. Gransden 2004</strain>
    </source>
</reference>
<dbReference type="Gene3D" id="1.25.40.10">
    <property type="entry name" value="Tetratricopeptide repeat domain"/>
    <property type="match status" value="1"/>
</dbReference>
<dbReference type="Gramene" id="Pp3c17_13640V3.4">
    <property type="protein sequence ID" value="Pp3c17_13640V3.4"/>
    <property type="gene ID" value="Pp3c17_13640"/>
</dbReference>
<dbReference type="Pfam" id="PF13424">
    <property type="entry name" value="TPR_12"/>
    <property type="match status" value="1"/>
</dbReference>
<dbReference type="PANTHER" id="PTHR47868:SF2">
    <property type="entry name" value="OS05G0457700 PROTEIN"/>
    <property type="match status" value="1"/>
</dbReference>
<feature type="region of interest" description="Disordered" evidence="1">
    <location>
        <begin position="204"/>
        <end position="225"/>
    </location>
</feature>
<keyword evidence="3" id="KW-1185">Reference proteome</keyword>
<protein>
    <recommendedName>
        <fullName evidence="4">Kinesin light chain</fullName>
    </recommendedName>
</protein>
<sequence length="243" mass="26654">MLSVAQCAHIGGYLKIAGDLYRRTISILQNSKESSSKVTLASCAMTPEEVQVGALAGLGQLACHVGDFDEAESKITEALTQAEKINGDKHPRVGIILACLADVYARRGKVMGSGDSFIIAEGLYRRCQDYLRSPSIDVPDTGKIVDLVDVMCLSRARYAEIIHKFPNRDEEADKIQKWASKMWKGPRPLLDLMKVDSARTVVKEKGEAPEDVQADETKPPSVGSTKGHVVIDVRLGRVMWKVE</sequence>
<dbReference type="EMBL" id="ABEU02000017">
    <property type="status" value="NOT_ANNOTATED_CDS"/>
    <property type="molecule type" value="Genomic_DNA"/>
</dbReference>
<evidence type="ECO:0008006" key="4">
    <source>
        <dbReference type="Google" id="ProtNLM"/>
    </source>
</evidence>
<reference evidence="2" key="3">
    <citation type="submission" date="2020-12" db="UniProtKB">
        <authorList>
            <consortium name="EnsemblPlants"/>
        </authorList>
    </citation>
    <scope>IDENTIFICATION</scope>
</reference>
<evidence type="ECO:0000313" key="2">
    <source>
        <dbReference type="EnsemblPlants" id="Pp3c17_13640V3.4"/>
    </source>
</evidence>